<dbReference type="EMBL" id="JAHCVI010000001">
    <property type="protein sequence ID" value="KAG7290480.1"/>
    <property type="molecule type" value="Genomic_DNA"/>
</dbReference>
<accession>A0AAD4F0J1</accession>
<sequence>MAAIWESIYSFFSPPASRDSSPQGSPSFFSSAFFSSNTEPATSAPAKTDLPMPPTSAFGAARAPVPSPADSSTSLAVSDRDYFSPTSPYTHRSPSMSSTSTASTTPLDNNSSSTNTATSSSIPAGGGGGGDPRPAGPRRSATDVVALDTMSREFPKPAHEPSLDELLARKPGKWSLGHYVKNARERKVAVAAADAAAGVPAREETDAEERARRFDEVKRDLLRAKEEMMRRGI</sequence>
<keyword evidence="3" id="KW-1185">Reference proteome</keyword>
<protein>
    <submittedName>
        <fullName evidence="2">Uncharacterized protein</fullName>
    </submittedName>
</protein>
<name>A0AAD4F0J1_9PEZI</name>
<reference evidence="2" key="1">
    <citation type="submission" date="2023-02" db="EMBL/GenBank/DDBJ databases">
        <authorList>
            <person name="Palmer J.M."/>
        </authorList>
    </citation>
    <scope>NUCLEOTIDE SEQUENCE</scope>
    <source>
        <strain evidence="2">FW57</strain>
    </source>
</reference>
<evidence type="ECO:0000256" key="1">
    <source>
        <dbReference type="SAM" id="MobiDB-lite"/>
    </source>
</evidence>
<dbReference type="Proteomes" id="UP001197093">
    <property type="component" value="Unassembled WGS sequence"/>
</dbReference>
<proteinExistence type="predicted"/>
<feature type="region of interest" description="Disordered" evidence="1">
    <location>
        <begin position="12"/>
        <end position="141"/>
    </location>
</feature>
<comment type="caution">
    <text evidence="2">The sequence shown here is derived from an EMBL/GenBank/DDBJ whole genome shotgun (WGS) entry which is preliminary data.</text>
</comment>
<feature type="compositionally biased region" description="Low complexity" evidence="1">
    <location>
        <begin position="20"/>
        <end position="36"/>
    </location>
</feature>
<organism evidence="2 3">
    <name type="scientific">Staphylotrichum longicolle</name>
    <dbReference type="NCBI Taxonomy" id="669026"/>
    <lineage>
        <taxon>Eukaryota</taxon>
        <taxon>Fungi</taxon>
        <taxon>Dikarya</taxon>
        <taxon>Ascomycota</taxon>
        <taxon>Pezizomycotina</taxon>
        <taxon>Sordariomycetes</taxon>
        <taxon>Sordariomycetidae</taxon>
        <taxon>Sordariales</taxon>
        <taxon>Chaetomiaceae</taxon>
        <taxon>Staphylotrichum</taxon>
    </lineage>
</organism>
<evidence type="ECO:0000313" key="2">
    <source>
        <dbReference type="EMBL" id="KAG7290480.1"/>
    </source>
</evidence>
<feature type="compositionally biased region" description="Low complexity" evidence="1">
    <location>
        <begin position="90"/>
        <end position="123"/>
    </location>
</feature>
<evidence type="ECO:0000313" key="3">
    <source>
        <dbReference type="Proteomes" id="UP001197093"/>
    </source>
</evidence>
<dbReference type="AlphaFoldDB" id="A0AAD4F0J1"/>
<gene>
    <name evidence="2" type="ORF">NEMBOFW57_000482</name>
</gene>